<dbReference type="EMBL" id="JAUJYN010000079">
    <property type="protein sequence ID" value="KAK1256819.1"/>
    <property type="molecule type" value="Genomic_DNA"/>
</dbReference>
<keyword evidence="4" id="KW-1185">Reference proteome</keyword>
<accession>A0AAV8ZY62</accession>
<proteinExistence type="predicted"/>
<dbReference type="AlphaFoldDB" id="A0AAV8ZY62"/>
<evidence type="ECO:0008006" key="5">
    <source>
        <dbReference type="Google" id="ProtNLM"/>
    </source>
</evidence>
<evidence type="ECO:0000313" key="2">
    <source>
        <dbReference type="EMBL" id="KAK1256819.1"/>
    </source>
</evidence>
<reference evidence="2" key="1">
    <citation type="journal article" date="2023" name="Nat. Commun.">
        <title>Diploid and tetraploid genomes of Acorus and the evolution of monocots.</title>
        <authorList>
            <person name="Ma L."/>
            <person name="Liu K.W."/>
            <person name="Li Z."/>
            <person name="Hsiao Y.Y."/>
            <person name="Qi Y."/>
            <person name="Fu T."/>
            <person name="Tang G.D."/>
            <person name="Zhang D."/>
            <person name="Sun W.H."/>
            <person name="Liu D.K."/>
            <person name="Li Y."/>
            <person name="Chen G.Z."/>
            <person name="Liu X.D."/>
            <person name="Liao X.Y."/>
            <person name="Jiang Y.T."/>
            <person name="Yu X."/>
            <person name="Hao Y."/>
            <person name="Huang J."/>
            <person name="Zhao X.W."/>
            <person name="Ke S."/>
            <person name="Chen Y.Y."/>
            <person name="Wu W.L."/>
            <person name="Hsu J.L."/>
            <person name="Lin Y.F."/>
            <person name="Huang M.D."/>
            <person name="Li C.Y."/>
            <person name="Huang L."/>
            <person name="Wang Z.W."/>
            <person name="Zhao X."/>
            <person name="Zhong W.Y."/>
            <person name="Peng D.H."/>
            <person name="Ahmad S."/>
            <person name="Lan S."/>
            <person name="Zhang J.S."/>
            <person name="Tsai W.C."/>
            <person name="Van de Peer Y."/>
            <person name="Liu Z.J."/>
        </authorList>
    </citation>
    <scope>NUCLEOTIDE SEQUENCE</scope>
    <source>
        <strain evidence="2">SCP</strain>
    </source>
</reference>
<name>A0AAV8ZY62_ACOGR</name>
<comment type="caution">
    <text evidence="2">The sequence shown here is derived from an EMBL/GenBank/DDBJ whole genome shotgun (WGS) entry which is preliminary data.</text>
</comment>
<evidence type="ECO:0000256" key="1">
    <source>
        <dbReference type="SAM" id="MobiDB-lite"/>
    </source>
</evidence>
<gene>
    <name evidence="3" type="ORF">QJS04_geneDACA015705</name>
    <name evidence="2" type="ORF">QJS04_geneDACA025064</name>
</gene>
<reference evidence="2" key="2">
    <citation type="submission" date="2023-06" db="EMBL/GenBank/DDBJ databases">
        <authorList>
            <person name="Ma L."/>
            <person name="Liu K.-W."/>
            <person name="Li Z."/>
            <person name="Hsiao Y.-Y."/>
            <person name="Qi Y."/>
            <person name="Fu T."/>
            <person name="Tang G."/>
            <person name="Zhang D."/>
            <person name="Sun W.-H."/>
            <person name="Liu D.-K."/>
            <person name="Li Y."/>
            <person name="Chen G.-Z."/>
            <person name="Liu X.-D."/>
            <person name="Liao X.-Y."/>
            <person name="Jiang Y.-T."/>
            <person name="Yu X."/>
            <person name="Hao Y."/>
            <person name="Huang J."/>
            <person name="Zhao X.-W."/>
            <person name="Ke S."/>
            <person name="Chen Y.-Y."/>
            <person name="Wu W.-L."/>
            <person name="Hsu J.-L."/>
            <person name="Lin Y.-F."/>
            <person name="Huang M.-D."/>
            <person name="Li C.-Y."/>
            <person name="Huang L."/>
            <person name="Wang Z.-W."/>
            <person name="Zhao X."/>
            <person name="Zhong W.-Y."/>
            <person name="Peng D.-H."/>
            <person name="Ahmad S."/>
            <person name="Lan S."/>
            <person name="Zhang J.-S."/>
            <person name="Tsai W.-C."/>
            <person name="Van De Peer Y."/>
            <person name="Liu Z.-J."/>
        </authorList>
    </citation>
    <scope>NUCLEOTIDE SEQUENCE</scope>
    <source>
        <strain evidence="2">SCP</strain>
        <tissue evidence="2">Leaves</tissue>
    </source>
</reference>
<protein>
    <recommendedName>
        <fullName evidence="5">Programmed cell death protein 4-like</fullName>
    </recommendedName>
</protein>
<sequence>METSGKAATASRAHGKHHQQGHATGRKDRRSATGVSGEPKKGGRGGKYTWSGDKGHEMEVAVMDSKDPNFQDPEVVEEVEEGK</sequence>
<organism evidence="2 4">
    <name type="scientific">Acorus gramineus</name>
    <name type="common">Dwarf sweet flag</name>
    <dbReference type="NCBI Taxonomy" id="55184"/>
    <lineage>
        <taxon>Eukaryota</taxon>
        <taxon>Viridiplantae</taxon>
        <taxon>Streptophyta</taxon>
        <taxon>Embryophyta</taxon>
        <taxon>Tracheophyta</taxon>
        <taxon>Spermatophyta</taxon>
        <taxon>Magnoliopsida</taxon>
        <taxon>Liliopsida</taxon>
        <taxon>Acoraceae</taxon>
        <taxon>Acorus</taxon>
    </lineage>
</organism>
<feature type="compositionally biased region" description="Acidic residues" evidence="1">
    <location>
        <begin position="74"/>
        <end position="83"/>
    </location>
</feature>
<evidence type="ECO:0000313" key="3">
    <source>
        <dbReference type="EMBL" id="KAK1265450.1"/>
    </source>
</evidence>
<evidence type="ECO:0000313" key="4">
    <source>
        <dbReference type="Proteomes" id="UP001179952"/>
    </source>
</evidence>
<dbReference type="Proteomes" id="UP001179952">
    <property type="component" value="Unassembled WGS sequence"/>
</dbReference>
<dbReference type="EMBL" id="JAUJYN010000008">
    <property type="protein sequence ID" value="KAK1265450.1"/>
    <property type="molecule type" value="Genomic_DNA"/>
</dbReference>
<feature type="compositionally biased region" description="Basic and acidic residues" evidence="1">
    <location>
        <begin position="53"/>
        <end position="69"/>
    </location>
</feature>
<feature type="region of interest" description="Disordered" evidence="1">
    <location>
        <begin position="1"/>
        <end position="83"/>
    </location>
</feature>